<evidence type="ECO:0000313" key="1">
    <source>
        <dbReference type="EMBL" id="TDG74963.1"/>
    </source>
</evidence>
<name>A0A4R5NJZ7_LENBU</name>
<gene>
    <name evidence="1" type="ORF">C5L32_000445</name>
</gene>
<protein>
    <recommendedName>
        <fullName evidence="3">Bacteriocin</fullName>
    </recommendedName>
</protein>
<comment type="caution">
    <text evidence="1">The sequence shown here is derived from an EMBL/GenBank/DDBJ whole genome shotgun (WGS) entry which is preliminary data.</text>
</comment>
<dbReference type="RefSeq" id="WP_013727035.1">
    <property type="nucleotide sequence ID" value="NZ_AZDM01000018.1"/>
</dbReference>
<dbReference type="EMBL" id="PUFP01000072">
    <property type="protein sequence ID" value="TDG74963.1"/>
    <property type="molecule type" value="Genomic_DNA"/>
</dbReference>
<organism evidence="1 2">
    <name type="scientific">Lentilactobacillus buchneri DSM 20057</name>
    <dbReference type="NCBI Taxonomy" id="1423728"/>
    <lineage>
        <taxon>Bacteria</taxon>
        <taxon>Bacillati</taxon>
        <taxon>Bacillota</taxon>
        <taxon>Bacilli</taxon>
        <taxon>Lactobacillales</taxon>
        <taxon>Lactobacillaceae</taxon>
        <taxon>Lentilactobacillus</taxon>
    </lineage>
</organism>
<evidence type="ECO:0008006" key="3">
    <source>
        <dbReference type="Google" id="ProtNLM"/>
    </source>
</evidence>
<dbReference type="GeneID" id="72460898"/>
<sequence>MNHSQNTFDKLTSLNVVPISSKKLAMVSGGNIWTTVMIGLARSEWKHRDAFGKGFKEGSHLA</sequence>
<dbReference type="Proteomes" id="UP000295181">
    <property type="component" value="Unassembled WGS sequence"/>
</dbReference>
<proteinExistence type="predicted"/>
<reference evidence="1 2" key="1">
    <citation type="journal article" date="2019" name="Appl. Microbiol. Biotechnol.">
        <title>Uncovering carbohydrate metabolism through a genotype-phenotype association study of 56 lactic acid bacteria genomes.</title>
        <authorList>
            <person name="Buron-Moles G."/>
            <person name="Chailyan A."/>
            <person name="Dolejs I."/>
            <person name="Forster J."/>
            <person name="Miks M.H."/>
        </authorList>
    </citation>
    <scope>NUCLEOTIDE SEQUENCE [LARGE SCALE GENOMIC DNA]</scope>
    <source>
        <strain evidence="1 2">ATCC 4005</strain>
    </source>
</reference>
<evidence type="ECO:0000313" key="2">
    <source>
        <dbReference type="Proteomes" id="UP000295181"/>
    </source>
</evidence>
<dbReference type="AlphaFoldDB" id="A0A4R5NJZ7"/>
<accession>A0A4R5NJZ7</accession>